<keyword evidence="3 4" id="KW-0413">Isomerase</keyword>
<dbReference type="AlphaFoldDB" id="A0A101HGJ6"/>
<dbReference type="SUPFAM" id="SSF51182">
    <property type="entry name" value="RmlC-like cupins"/>
    <property type="match status" value="1"/>
</dbReference>
<evidence type="ECO:0000313" key="5">
    <source>
        <dbReference type="Proteomes" id="UP000053904"/>
    </source>
</evidence>
<dbReference type="Pfam" id="PF00908">
    <property type="entry name" value="dTDP_sugar_isom"/>
    <property type="match status" value="1"/>
</dbReference>
<evidence type="ECO:0000256" key="2">
    <source>
        <dbReference type="PIRSR" id="PIRSR600888-3"/>
    </source>
</evidence>
<dbReference type="PATRIC" id="fig|1641389.3.peg.1166"/>
<protein>
    <recommendedName>
        <fullName evidence="3">dTDP-4-dehydrorhamnose 3,5-epimerase</fullName>
        <ecNumber evidence="3">5.1.3.13</ecNumber>
    </recommendedName>
    <alternativeName>
        <fullName evidence="3">Thymidine diphospho-4-keto-rhamnose 3,5-epimerase</fullName>
    </alternativeName>
</protein>
<dbReference type="InterPro" id="IPR011051">
    <property type="entry name" value="RmlC_Cupin_sf"/>
</dbReference>
<dbReference type="InterPro" id="IPR000888">
    <property type="entry name" value="RmlC-like"/>
</dbReference>
<reference evidence="5" key="1">
    <citation type="journal article" date="2015" name="MBio">
        <title>Genome-Resolved Metagenomic Analysis Reveals Roles for Candidate Phyla and Other Microbial Community Members in Biogeochemical Transformations in Oil Reservoirs.</title>
        <authorList>
            <person name="Hu P."/>
            <person name="Tom L."/>
            <person name="Singh A."/>
            <person name="Thomas B.C."/>
            <person name="Baker B.J."/>
            <person name="Piceno Y.M."/>
            <person name="Andersen G.L."/>
            <person name="Banfield J.F."/>
        </authorList>
    </citation>
    <scope>NUCLEOTIDE SEQUENCE [LARGE SCALE GENOMIC DNA]</scope>
</reference>
<evidence type="ECO:0000256" key="3">
    <source>
        <dbReference type="RuleBase" id="RU364069"/>
    </source>
</evidence>
<dbReference type="GO" id="GO:0008830">
    <property type="term" value="F:dTDP-4-dehydrorhamnose 3,5-epimerase activity"/>
    <property type="evidence" value="ECO:0007669"/>
    <property type="project" value="UniProtKB-UniRule"/>
</dbReference>
<dbReference type="GO" id="GO:0019305">
    <property type="term" value="P:dTDP-rhamnose biosynthetic process"/>
    <property type="evidence" value="ECO:0007669"/>
    <property type="project" value="UniProtKB-UniRule"/>
</dbReference>
<comment type="pathway">
    <text evidence="3">Carbohydrate biosynthesis; dTDP-L-rhamnose biosynthesis.</text>
</comment>
<comment type="similarity">
    <text evidence="3">Belongs to the dTDP-4-dehydrorhamnose 3,5-epimerase family.</text>
</comment>
<dbReference type="CDD" id="cd00438">
    <property type="entry name" value="cupin_RmlC"/>
    <property type="match status" value="1"/>
</dbReference>
<comment type="subunit">
    <text evidence="3">Homodimer.</text>
</comment>
<dbReference type="Gene3D" id="2.60.120.10">
    <property type="entry name" value="Jelly Rolls"/>
    <property type="match status" value="1"/>
</dbReference>
<sequence length="185" mass="21024">MEFEKNYEGIEGLVVITPKVFGDERGFFKETFNEEEFKANGIDIHWIQANHSRSSEGVLRGLHWQKGEHAQDKLVRVTRGAVLDVAVDIREDSPTFGKYAMVELTEDNHKMFLLPAGFAHGFVALKDETDFEYMVGGSVYNKESERAIVWNDPDIGIEWGIDNPIVSEKDANAPRFKDVPSEDLF</sequence>
<gene>
    <name evidence="4" type="ORF">XD93_0990</name>
</gene>
<feature type="site" description="Participates in a stacking interaction with the thymidine ring of dTDP-4-oxo-6-deoxyglucose" evidence="2">
    <location>
        <position position="140"/>
    </location>
</feature>
<name>A0A101HGJ6_9BACT</name>
<proteinExistence type="inferred from homology"/>
<evidence type="ECO:0000256" key="1">
    <source>
        <dbReference type="PIRSR" id="PIRSR600888-1"/>
    </source>
</evidence>
<dbReference type="EC" id="5.1.3.13" evidence="3"/>
<dbReference type="GO" id="GO:0005829">
    <property type="term" value="C:cytosol"/>
    <property type="evidence" value="ECO:0007669"/>
    <property type="project" value="TreeGrafter"/>
</dbReference>
<comment type="caution">
    <text evidence="4">The sequence shown here is derived from an EMBL/GenBank/DDBJ whole genome shotgun (WGS) entry which is preliminary data.</text>
</comment>
<dbReference type="Proteomes" id="UP000053904">
    <property type="component" value="Unassembled WGS sequence"/>
</dbReference>
<dbReference type="NCBIfam" id="TIGR01221">
    <property type="entry name" value="rmlC"/>
    <property type="match status" value="1"/>
</dbReference>
<dbReference type="EMBL" id="LGGO01000171">
    <property type="protein sequence ID" value="KUK76319.1"/>
    <property type="molecule type" value="Genomic_DNA"/>
</dbReference>
<organism evidence="4 5">
    <name type="scientific">candidate division WS6 bacterium 34_10</name>
    <dbReference type="NCBI Taxonomy" id="1641389"/>
    <lineage>
        <taxon>Bacteria</taxon>
        <taxon>Candidatus Dojkabacteria</taxon>
    </lineage>
</organism>
<feature type="active site" description="Proton donor" evidence="1">
    <location>
        <position position="133"/>
    </location>
</feature>
<accession>A0A101HGJ6</accession>
<feature type="active site" description="Proton acceptor" evidence="1">
    <location>
        <position position="63"/>
    </location>
</feature>
<dbReference type="PANTHER" id="PTHR21047">
    <property type="entry name" value="DTDP-6-DEOXY-D-GLUCOSE-3,5 EPIMERASE"/>
    <property type="match status" value="1"/>
</dbReference>
<comment type="function">
    <text evidence="3">Catalyzes the epimerization of the C3' and C5'positions of dTDP-6-deoxy-D-xylo-4-hexulose, forming dTDP-6-deoxy-L-lyxo-4-hexulose.</text>
</comment>
<dbReference type="GO" id="GO:0000271">
    <property type="term" value="P:polysaccharide biosynthetic process"/>
    <property type="evidence" value="ECO:0007669"/>
    <property type="project" value="TreeGrafter"/>
</dbReference>
<dbReference type="InterPro" id="IPR014710">
    <property type="entry name" value="RmlC-like_jellyroll"/>
</dbReference>
<evidence type="ECO:0000313" key="4">
    <source>
        <dbReference type="EMBL" id="KUK76319.1"/>
    </source>
</evidence>
<comment type="catalytic activity">
    <reaction evidence="3">
        <text>dTDP-4-dehydro-6-deoxy-alpha-D-glucose = dTDP-4-dehydro-beta-L-rhamnose</text>
        <dbReference type="Rhea" id="RHEA:16969"/>
        <dbReference type="ChEBI" id="CHEBI:57649"/>
        <dbReference type="ChEBI" id="CHEBI:62830"/>
        <dbReference type="EC" id="5.1.3.13"/>
    </reaction>
</comment>
<dbReference type="PANTHER" id="PTHR21047:SF2">
    <property type="entry name" value="THYMIDINE DIPHOSPHO-4-KETO-RHAMNOSE 3,5-EPIMERASE"/>
    <property type="match status" value="1"/>
</dbReference>
<dbReference type="UniPathway" id="UPA00124"/>